<dbReference type="GO" id="GO:0005778">
    <property type="term" value="C:peroxisomal membrane"/>
    <property type="evidence" value="ECO:0007669"/>
    <property type="project" value="TreeGrafter"/>
</dbReference>
<dbReference type="AlphaFoldDB" id="A0A5C3QJN2"/>
<evidence type="ECO:0000256" key="7">
    <source>
        <dbReference type="ARBA" id="ARBA00023140"/>
    </source>
</evidence>
<dbReference type="InterPro" id="IPR019734">
    <property type="entry name" value="TPR_rpt"/>
</dbReference>
<dbReference type="InterPro" id="IPR024111">
    <property type="entry name" value="PEX5/PEX5L"/>
</dbReference>
<keyword evidence="11" id="KW-1185">Reference proteome</keyword>
<dbReference type="PROSITE" id="PS50005">
    <property type="entry name" value="TPR"/>
    <property type="match status" value="3"/>
</dbReference>
<evidence type="ECO:0000256" key="8">
    <source>
        <dbReference type="PROSITE-ProRule" id="PRU00339"/>
    </source>
</evidence>
<dbReference type="SMART" id="SM00028">
    <property type="entry name" value="TPR"/>
    <property type="match status" value="4"/>
</dbReference>
<dbReference type="Pfam" id="PF13432">
    <property type="entry name" value="TPR_16"/>
    <property type="match status" value="1"/>
</dbReference>
<evidence type="ECO:0000313" key="11">
    <source>
        <dbReference type="Proteomes" id="UP000305067"/>
    </source>
</evidence>
<keyword evidence="5" id="KW-0677">Repeat</keyword>
<feature type="repeat" description="TPR" evidence="8">
    <location>
        <begin position="548"/>
        <end position="581"/>
    </location>
</feature>
<dbReference type="Gene3D" id="1.25.40.10">
    <property type="entry name" value="Tetratricopeptide repeat domain"/>
    <property type="match status" value="1"/>
</dbReference>
<dbReference type="EMBL" id="ML178824">
    <property type="protein sequence ID" value="TFL01558.1"/>
    <property type="molecule type" value="Genomic_DNA"/>
</dbReference>
<gene>
    <name evidence="10" type="ORF">BDV98DRAFT_567149</name>
</gene>
<dbReference type="SUPFAM" id="SSF48452">
    <property type="entry name" value="TPR-like"/>
    <property type="match status" value="1"/>
</dbReference>
<feature type="repeat" description="TPR" evidence="8">
    <location>
        <begin position="437"/>
        <end position="470"/>
    </location>
</feature>
<evidence type="ECO:0000256" key="6">
    <source>
        <dbReference type="ARBA" id="ARBA00022803"/>
    </source>
</evidence>
<evidence type="ECO:0000256" key="3">
    <source>
        <dbReference type="ARBA" id="ARBA00005348"/>
    </source>
</evidence>
<dbReference type="GO" id="GO:0005829">
    <property type="term" value="C:cytosol"/>
    <property type="evidence" value="ECO:0007669"/>
    <property type="project" value="TreeGrafter"/>
</dbReference>
<keyword evidence="7" id="KW-0576">Peroxisome</keyword>
<dbReference type="Gene3D" id="6.10.280.230">
    <property type="match status" value="1"/>
</dbReference>
<dbReference type="PANTHER" id="PTHR10130:SF0">
    <property type="entry name" value="GH08708P"/>
    <property type="match status" value="1"/>
</dbReference>
<name>A0A5C3QJN2_9AGAR</name>
<feature type="compositionally biased region" description="Polar residues" evidence="9">
    <location>
        <begin position="68"/>
        <end position="77"/>
    </location>
</feature>
<feature type="repeat" description="TPR" evidence="8">
    <location>
        <begin position="582"/>
        <end position="615"/>
    </location>
</feature>
<dbReference type="OrthoDB" id="10006023at2759"/>
<evidence type="ECO:0000256" key="9">
    <source>
        <dbReference type="SAM" id="MobiDB-lite"/>
    </source>
</evidence>
<feature type="region of interest" description="Disordered" evidence="9">
    <location>
        <begin position="33"/>
        <end position="55"/>
    </location>
</feature>
<sequence length="704" mass="78188">MSLSLLVNNADCGPGNALQGLSKRFDQDRGLQQDHFGAGQAGPSRQGFRTQNNPTGRDAEVARFFAGSPSTQPGQQDLSHHPSHFDVSELQRSLPGYNSPQVQTPNTFGPASMRAPATNAWAADFLQMGPAPSSSGMQARVQTPPSAISSPVNAQGPMQWQPQYMNRMNQFSPMTTQSLPAQMQAPHNVVDWDKEFQMHEAALAPEQHILNETVAKPPIDDSELARTAGMLIDHVKDEQNPKFQNSQFLTLMRQLRDHEVVVEGDKMIAAEQASGSVASTSSKGKGKSLPLGSDFSESLRGADRLFGPNEGAAAAQLHERVAQVAQETENDRYFREENEAYKKYWDEDRQQASAPGASTAQTQEWGALQDQWDRFEVTNTGIKPVSSYVFQTHNPYLNRNGSSTTRHHSMHASGMSRTLSESVLELEAAAQESPGDAAVWYELGVKQQENEREQKAVEALERAAELDPSYIPTYLALAISYTNDSNRMATHKAISEWIHRNPRYRDIVNEYRAQHPVDPQASLTSMFQDLIECLITIVRNDTSGLLDADVQIALAVLLNTNEEYLKAQDCFRAALSARPEDWLLYNRVGATLANSGNPTAAIDYYTRALELNPSYIRARFNLGISCINLRRHEEAAQHILDALTLQESDHAPDPSGFNEKRGVTSKALWDSLKTACLHMQKIELATLCDHYDLERFRAAFYDQA</sequence>
<dbReference type="GO" id="GO:0005052">
    <property type="term" value="F:peroxisome matrix targeting signal-1 binding"/>
    <property type="evidence" value="ECO:0007669"/>
    <property type="project" value="TreeGrafter"/>
</dbReference>
<feature type="compositionally biased region" description="Polar residues" evidence="9">
    <location>
        <begin position="273"/>
        <end position="283"/>
    </location>
</feature>
<organism evidence="10 11">
    <name type="scientific">Pterulicium gracile</name>
    <dbReference type="NCBI Taxonomy" id="1884261"/>
    <lineage>
        <taxon>Eukaryota</taxon>
        <taxon>Fungi</taxon>
        <taxon>Dikarya</taxon>
        <taxon>Basidiomycota</taxon>
        <taxon>Agaricomycotina</taxon>
        <taxon>Agaricomycetes</taxon>
        <taxon>Agaricomycetidae</taxon>
        <taxon>Agaricales</taxon>
        <taxon>Pleurotineae</taxon>
        <taxon>Pterulaceae</taxon>
        <taxon>Pterulicium</taxon>
    </lineage>
</organism>
<evidence type="ECO:0000256" key="4">
    <source>
        <dbReference type="ARBA" id="ARBA00022490"/>
    </source>
</evidence>
<accession>A0A5C3QJN2</accession>
<dbReference type="GO" id="GO:0016560">
    <property type="term" value="P:protein import into peroxisome matrix, docking"/>
    <property type="evidence" value="ECO:0007669"/>
    <property type="project" value="TreeGrafter"/>
</dbReference>
<comment type="subcellular location">
    <subcellularLocation>
        <location evidence="2">Cytoplasm</location>
    </subcellularLocation>
    <subcellularLocation>
        <location evidence="1">Peroxisome</location>
    </subcellularLocation>
</comment>
<reference evidence="10 11" key="1">
    <citation type="journal article" date="2019" name="Nat. Ecol. Evol.">
        <title>Megaphylogeny resolves global patterns of mushroom evolution.</title>
        <authorList>
            <person name="Varga T."/>
            <person name="Krizsan K."/>
            <person name="Foldi C."/>
            <person name="Dima B."/>
            <person name="Sanchez-Garcia M."/>
            <person name="Sanchez-Ramirez S."/>
            <person name="Szollosi G.J."/>
            <person name="Szarkandi J.G."/>
            <person name="Papp V."/>
            <person name="Albert L."/>
            <person name="Andreopoulos W."/>
            <person name="Angelini C."/>
            <person name="Antonin V."/>
            <person name="Barry K.W."/>
            <person name="Bougher N.L."/>
            <person name="Buchanan P."/>
            <person name="Buyck B."/>
            <person name="Bense V."/>
            <person name="Catcheside P."/>
            <person name="Chovatia M."/>
            <person name="Cooper J."/>
            <person name="Damon W."/>
            <person name="Desjardin D."/>
            <person name="Finy P."/>
            <person name="Geml J."/>
            <person name="Haridas S."/>
            <person name="Hughes K."/>
            <person name="Justo A."/>
            <person name="Karasinski D."/>
            <person name="Kautmanova I."/>
            <person name="Kiss B."/>
            <person name="Kocsube S."/>
            <person name="Kotiranta H."/>
            <person name="LaButti K.M."/>
            <person name="Lechner B.E."/>
            <person name="Liimatainen K."/>
            <person name="Lipzen A."/>
            <person name="Lukacs Z."/>
            <person name="Mihaltcheva S."/>
            <person name="Morgado L.N."/>
            <person name="Niskanen T."/>
            <person name="Noordeloos M.E."/>
            <person name="Ohm R.A."/>
            <person name="Ortiz-Santana B."/>
            <person name="Ovrebo C."/>
            <person name="Racz N."/>
            <person name="Riley R."/>
            <person name="Savchenko A."/>
            <person name="Shiryaev A."/>
            <person name="Soop K."/>
            <person name="Spirin V."/>
            <person name="Szebenyi C."/>
            <person name="Tomsovsky M."/>
            <person name="Tulloss R.E."/>
            <person name="Uehling J."/>
            <person name="Grigoriev I.V."/>
            <person name="Vagvolgyi C."/>
            <person name="Papp T."/>
            <person name="Martin F.M."/>
            <person name="Miettinen O."/>
            <person name="Hibbett D.S."/>
            <person name="Nagy L.G."/>
        </authorList>
    </citation>
    <scope>NUCLEOTIDE SEQUENCE [LARGE SCALE GENOMIC DNA]</scope>
    <source>
        <strain evidence="10 11">CBS 309.79</strain>
    </source>
</reference>
<evidence type="ECO:0000256" key="5">
    <source>
        <dbReference type="ARBA" id="ARBA00022737"/>
    </source>
</evidence>
<dbReference type="STRING" id="1884261.A0A5C3QJN2"/>
<dbReference type="PANTHER" id="PTHR10130">
    <property type="entry name" value="PEROXISOMAL TARGETING SIGNAL 1 RECEPTOR PEX5"/>
    <property type="match status" value="1"/>
</dbReference>
<feature type="region of interest" description="Disordered" evidence="9">
    <location>
        <begin position="132"/>
        <end position="154"/>
    </location>
</feature>
<comment type="similarity">
    <text evidence="3">Belongs to the peroxisomal targeting signal receptor family.</text>
</comment>
<keyword evidence="6 8" id="KW-0802">TPR repeat</keyword>
<keyword evidence="4" id="KW-0963">Cytoplasm</keyword>
<protein>
    <submittedName>
        <fullName evidence="10">TPR-like protein</fullName>
    </submittedName>
</protein>
<feature type="region of interest" description="Disordered" evidence="9">
    <location>
        <begin position="272"/>
        <end position="292"/>
    </location>
</feature>
<feature type="region of interest" description="Disordered" evidence="9">
    <location>
        <begin position="67"/>
        <end position="107"/>
    </location>
</feature>
<proteinExistence type="inferred from homology"/>
<evidence type="ECO:0000313" key="10">
    <source>
        <dbReference type="EMBL" id="TFL01558.1"/>
    </source>
</evidence>
<dbReference type="Pfam" id="PF13181">
    <property type="entry name" value="TPR_8"/>
    <property type="match status" value="1"/>
</dbReference>
<dbReference type="Proteomes" id="UP000305067">
    <property type="component" value="Unassembled WGS sequence"/>
</dbReference>
<dbReference type="InterPro" id="IPR011990">
    <property type="entry name" value="TPR-like_helical_dom_sf"/>
</dbReference>
<evidence type="ECO:0000256" key="1">
    <source>
        <dbReference type="ARBA" id="ARBA00004275"/>
    </source>
</evidence>
<evidence type="ECO:0000256" key="2">
    <source>
        <dbReference type="ARBA" id="ARBA00004496"/>
    </source>
</evidence>
<feature type="compositionally biased region" description="Basic and acidic residues" evidence="9">
    <location>
        <begin position="78"/>
        <end position="89"/>
    </location>
</feature>
<feature type="compositionally biased region" description="Polar residues" evidence="9">
    <location>
        <begin position="96"/>
        <end position="107"/>
    </location>
</feature>